<keyword evidence="2" id="KW-0812">Transmembrane</keyword>
<dbReference type="EMBL" id="KN847535">
    <property type="protein sequence ID" value="KIW06449.1"/>
    <property type="molecule type" value="Genomic_DNA"/>
</dbReference>
<sequence>MASPGRDQVSEHHRSTCPRLREVPSYKQDPAAFAQSLVEHSGFEAVARSFSPPPSYSSPPPSYSRLAQLPRLTIPADNSSQDRSAARTEAPATPGSYSTDGVTNSPSDAVQSRSQDSPLSKIRLKIRKHSTGFRDRLRRPGFNSRNSSSTISPCDLSPYVFSDIATTPDSPMSAAELDAIPELDSHTIQPRDPCLNENLESHHLLSDSDHGLQREVLTTEPASIIPTPPSVLPTTSPSSNQKPSSSVNAADLSGRLQSLHRDYGQQRHDLDSTLSPCSLVSSQNSGHFVWKTNLSRSNAIKDGIPRSQCPEPPSREEVPNVLPESRRLDGRLEGLPRLVVPNNGTLPNIPAMGDVQSRIEQGDYGKELVASTDSAAGVSEQLCRSLRWNSSRSMSSRAQVPISQAIDAADAPEVVDNEGSMYPLSTLKAAAWQRSYSANKSYQISSPQTSFVGSLCDVMVYAVTKGTDFLKTRYGPEPPVEESHVRVRWRCSCGEDLYDDYIENRPGAAAELEAYLNKATDHAGFRIVNSQPSSAADSVFSPGTGLSPQSSASSWSSPSVSSPACPSPYEQRWTEMSRGNALNSTHKSYHSNLSTYVNPLWLYACMNEGKWCTKMRHLDVNFARIGSDKDLALALSNLYTQVNKKWTKILKLRGLTSIRFVQFELHRNRIADISRSPALPDPFSAEGFSYEFEPHDLNPPVGSNYLMHLFKHPEDYDNELITYSRTPKRRDRLELGTGWGLELVEDFLAERVWGALLAMLMLGSIIFTITWAYKKGDDIRGAFGVACYTVTAASLLLAWAQAAFD</sequence>
<feature type="region of interest" description="Disordered" evidence="1">
    <location>
        <begin position="47"/>
        <end position="123"/>
    </location>
</feature>
<reference evidence="3 4" key="1">
    <citation type="submission" date="2015-01" db="EMBL/GenBank/DDBJ databases">
        <title>The Genome Sequence of Ochroconis gallopava CBS43764.</title>
        <authorList>
            <consortium name="The Broad Institute Genomics Platform"/>
            <person name="Cuomo C."/>
            <person name="de Hoog S."/>
            <person name="Gorbushina A."/>
            <person name="Stielow B."/>
            <person name="Teixiera M."/>
            <person name="Abouelleil A."/>
            <person name="Chapman S.B."/>
            <person name="Priest M."/>
            <person name="Young S.K."/>
            <person name="Wortman J."/>
            <person name="Nusbaum C."/>
            <person name="Birren B."/>
        </authorList>
    </citation>
    <scope>NUCLEOTIDE SEQUENCE [LARGE SCALE GENOMIC DNA]</scope>
    <source>
        <strain evidence="3 4">CBS 43764</strain>
    </source>
</reference>
<feature type="region of interest" description="Disordered" evidence="1">
    <location>
        <begin position="302"/>
        <end position="321"/>
    </location>
</feature>
<dbReference type="RefSeq" id="XP_016216318.1">
    <property type="nucleotide sequence ID" value="XM_016356012.1"/>
</dbReference>
<accession>A0A0D2B5F9</accession>
<dbReference type="OrthoDB" id="9988102at2759"/>
<gene>
    <name evidence="3" type="ORF">PV09_02893</name>
</gene>
<feature type="region of interest" description="Disordered" evidence="1">
    <location>
        <begin position="219"/>
        <end position="249"/>
    </location>
</feature>
<feature type="compositionally biased region" description="Basic and acidic residues" evidence="1">
    <location>
        <begin position="8"/>
        <end position="24"/>
    </location>
</feature>
<evidence type="ECO:0000256" key="2">
    <source>
        <dbReference type="SAM" id="Phobius"/>
    </source>
</evidence>
<feature type="compositionally biased region" description="Polar residues" evidence="1">
    <location>
        <begin position="95"/>
        <end position="118"/>
    </location>
</feature>
<evidence type="ECO:0000313" key="4">
    <source>
        <dbReference type="Proteomes" id="UP000053259"/>
    </source>
</evidence>
<keyword evidence="4" id="KW-1185">Reference proteome</keyword>
<dbReference type="GeneID" id="27310866"/>
<feature type="transmembrane region" description="Helical" evidence="2">
    <location>
        <begin position="785"/>
        <end position="804"/>
    </location>
</feature>
<protein>
    <submittedName>
        <fullName evidence="3">Uncharacterized protein</fullName>
    </submittedName>
</protein>
<dbReference type="AlphaFoldDB" id="A0A0D2B5F9"/>
<dbReference type="InParanoid" id="A0A0D2B5F9"/>
<name>A0A0D2B5F9_9PEZI</name>
<organism evidence="3 4">
    <name type="scientific">Verruconis gallopava</name>
    <dbReference type="NCBI Taxonomy" id="253628"/>
    <lineage>
        <taxon>Eukaryota</taxon>
        <taxon>Fungi</taxon>
        <taxon>Dikarya</taxon>
        <taxon>Ascomycota</taxon>
        <taxon>Pezizomycotina</taxon>
        <taxon>Dothideomycetes</taxon>
        <taxon>Pleosporomycetidae</taxon>
        <taxon>Venturiales</taxon>
        <taxon>Sympoventuriaceae</taxon>
        <taxon>Verruconis</taxon>
    </lineage>
</organism>
<dbReference type="Proteomes" id="UP000053259">
    <property type="component" value="Unassembled WGS sequence"/>
</dbReference>
<feature type="transmembrane region" description="Helical" evidence="2">
    <location>
        <begin position="752"/>
        <end position="773"/>
    </location>
</feature>
<proteinExistence type="predicted"/>
<dbReference type="VEuPathDB" id="FungiDB:PV09_02893"/>
<feature type="compositionally biased region" description="Pro residues" evidence="1">
    <location>
        <begin position="51"/>
        <end position="62"/>
    </location>
</feature>
<evidence type="ECO:0000313" key="3">
    <source>
        <dbReference type="EMBL" id="KIW06449.1"/>
    </source>
</evidence>
<dbReference type="HOGENOM" id="CLU_349911_0_0_1"/>
<feature type="region of interest" description="Disordered" evidence="1">
    <location>
        <begin position="1"/>
        <end position="28"/>
    </location>
</feature>
<feature type="compositionally biased region" description="Low complexity" evidence="1">
    <location>
        <begin position="232"/>
        <end position="246"/>
    </location>
</feature>
<evidence type="ECO:0000256" key="1">
    <source>
        <dbReference type="SAM" id="MobiDB-lite"/>
    </source>
</evidence>
<keyword evidence="2" id="KW-1133">Transmembrane helix</keyword>
<keyword evidence="2" id="KW-0472">Membrane</keyword>